<dbReference type="Pfam" id="PF01380">
    <property type="entry name" value="SIS"/>
    <property type="match status" value="1"/>
</dbReference>
<dbReference type="PIRSF" id="PIRSF004692">
    <property type="entry name" value="KdsD_KpsF"/>
    <property type="match status" value="1"/>
</dbReference>
<dbReference type="InterPro" id="IPR046348">
    <property type="entry name" value="SIS_dom_sf"/>
</dbReference>
<comment type="similarity">
    <text evidence="1 4">Belongs to the SIS family. GutQ/KpsF subfamily.</text>
</comment>
<keyword evidence="2" id="KW-0677">Repeat</keyword>
<dbReference type="Gene3D" id="3.40.50.10490">
    <property type="entry name" value="Glucose-6-phosphate isomerase like protein, domain 1"/>
    <property type="match status" value="1"/>
</dbReference>
<feature type="domain" description="CBS" evidence="6">
    <location>
        <begin position="277"/>
        <end position="334"/>
    </location>
</feature>
<evidence type="ECO:0000313" key="8">
    <source>
        <dbReference type="EMBL" id="MCW3796664.1"/>
    </source>
</evidence>
<dbReference type="PANTHER" id="PTHR42745">
    <property type="match status" value="1"/>
</dbReference>
<keyword evidence="9" id="KW-1185">Reference proteome</keyword>
<proteinExistence type="inferred from homology"/>
<organism evidence="8 9">
    <name type="scientific">Sphingomonas arvum</name>
    <dbReference type="NCBI Taxonomy" id="2992113"/>
    <lineage>
        <taxon>Bacteria</taxon>
        <taxon>Pseudomonadati</taxon>
        <taxon>Pseudomonadota</taxon>
        <taxon>Alphaproteobacteria</taxon>
        <taxon>Sphingomonadales</taxon>
        <taxon>Sphingomonadaceae</taxon>
        <taxon>Sphingomonas</taxon>
    </lineage>
</organism>
<evidence type="ECO:0000256" key="5">
    <source>
        <dbReference type="PROSITE-ProRule" id="PRU00703"/>
    </source>
</evidence>
<dbReference type="EMBL" id="JAPDOB010000001">
    <property type="protein sequence ID" value="MCW3796664.1"/>
    <property type="molecule type" value="Genomic_DNA"/>
</dbReference>
<dbReference type="InterPro" id="IPR001347">
    <property type="entry name" value="SIS_dom"/>
</dbReference>
<accession>A0ABT3JC97</accession>
<dbReference type="InterPro" id="IPR046342">
    <property type="entry name" value="CBS_dom_sf"/>
</dbReference>
<evidence type="ECO:0000313" key="9">
    <source>
        <dbReference type="Proteomes" id="UP001526246"/>
    </source>
</evidence>
<dbReference type="InterPro" id="IPR035474">
    <property type="entry name" value="SIS_Kpsf"/>
</dbReference>
<dbReference type="CDD" id="cd04604">
    <property type="entry name" value="CBS_pair_SIS_assoc"/>
    <property type="match status" value="1"/>
</dbReference>
<dbReference type="NCBIfam" id="TIGR00393">
    <property type="entry name" value="kpsF"/>
    <property type="match status" value="1"/>
</dbReference>
<dbReference type="PROSITE" id="PS51464">
    <property type="entry name" value="SIS"/>
    <property type="match status" value="1"/>
</dbReference>
<keyword evidence="8" id="KW-0413">Isomerase</keyword>
<dbReference type="SUPFAM" id="SSF53697">
    <property type="entry name" value="SIS domain"/>
    <property type="match status" value="1"/>
</dbReference>
<evidence type="ECO:0000259" key="6">
    <source>
        <dbReference type="PROSITE" id="PS51371"/>
    </source>
</evidence>
<dbReference type="Proteomes" id="UP001526246">
    <property type="component" value="Unassembled WGS sequence"/>
</dbReference>
<dbReference type="PANTHER" id="PTHR42745:SF1">
    <property type="entry name" value="ARABINOSE 5-PHOSPHATE ISOMERASE KDSD"/>
    <property type="match status" value="1"/>
</dbReference>
<dbReference type="GO" id="GO:0016853">
    <property type="term" value="F:isomerase activity"/>
    <property type="evidence" value="ECO:0007669"/>
    <property type="project" value="UniProtKB-KW"/>
</dbReference>
<evidence type="ECO:0000256" key="4">
    <source>
        <dbReference type="PIRNR" id="PIRNR004692"/>
    </source>
</evidence>
<dbReference type="InterPro" id="IPR050986">
    <property type="entry name" value="GutQ/KpsF_isomerases"/>
</dbReference>
<evidence type="ECO:0000256" key="1">
    <source>
        <dbReference type="ARBA" id="ARBA00008165"/>
    </source>
</evidence>
<evidence type="ECO:0000259" key="7">
    <source>
        <dbReference type="PROSITE" id="PS51464"/>
    </source>
</evidence>
<dbReference type="RefSeq" id="WP_264880541.1">
    <property type="nucleotide sequence ID" value="NZ_JAPDOB010000001.1"/>
</dbReference>
<reference evidence="8 9" key="1">
    <citation type="submission" date="2022-10" db="EMBL/GenBank/DDBJ databases">
        <title>Sphingomonas sp.</title>
        <authorList>
            <person name="Jin C."/>
        </authorList>
    </citation>
    <scope>NUCLEOTIDE SEQUENCE [LARGE SCALE GENOMIC DNA]</scope>
    <source>
        <strain evidence="8 9">BN140010</strain>
    </source>
</reference>
<dbReference type="Gene3D" id="3.10.580.10">
    <property type="entry name" value="CBS-domain"/>
    <property type="match status" value="1"/>
</dbReference>
<dbReference type="InterPro" id="IPR000644">
    <property type="entry name" value="CBS_dom"/>
</dbReference>
<protein>
    <submittedName>
        <fullName evidence="8">KpsF/GutQ family sugar-phosphate isomerase</fullName>
    </submittedName>
</protein>
<comment type="caution">
    <text evidence="8">The sequence shown here is derived from an EMBL/GenBank/DDBJ whole genome shotgun (WGS) entry which is preliminary data.</text>
</comment>
<evidence type="ECO:0000256" key="3">
    <source>
        <dbReference type="ARBA" id="ARBA00023122"/>
    </source>
</evidence>
<dbReference type="InterPro" id="IPR004800">
    <property type="entry name" value="KdsD/KpsF-type"/>
</dbReference>
<dbReference type="CDD" id="cd05014">
    <property type="entry name" value="SIS_Kpsf"/>
    <property type="match status" value="1"/>
</dbReference>
<evidence type="ECO:0000256" key="2">
    <source>
        <dbReference type="ARBA" id="ARBA00022737"/>
    </source>
</evidence>
<gene>
    <name evidence="8" type="ORF">OMW55_02415</name>
</gene>
<sequence>MTFQFPSQVISSNQSLIERGAEVIRVEAEALGLLAESLDGSFVDACRAILRARGRVVITGMGKSGHIGRKWAATLAATGTPAFYVHPGEAAHGDLGMLVPGDVLVVLSNSGNTSELRAILSYAKAIDLTIIGVASKPDSLVMKSADIGLALPMTREACPANVAPTTSTTLQLALGDALALTLMDMRGCSVKDLKTLHPGGSLGVRLASLRDIMHTGLRLPLVGHDTPMCDVIVTMTSSGFGIAGVTDSAGRLSGVITDGDIRRHFDELVTATAGDVMTAGPKTLFDDMLAEEALQFLNDNKITCGFVIERDAPVNTNVPIGVIHLHDLLRAGLS</sequence>
<feature type="domain" description="CBS" evidence="6">
    <location>
        <begin position="213"/>
        <end position="272"/>
    </location>
</feature>
<dbReference type="Pfam" id="PF00571">
    <property type="entry name" value="CBS"/>
    <property type="match status" value="2"/>
</dbReference>
<keyword evidence="3 5" id="KW-0129">CBS domain</keyword>
<dbReference type="PROSITE" id="PS51371">
    <property type="entry name" value="CBS"/>
    <property type="match status" value="2"/>
</dbReference>
<feature type="domain" description="SIS" evidence="7">
    <location>
        <begin position="45"/>
        <end position="188"/>
    </location>
</feature>
<name>A0ABT3JC97_9SPHN</name>